<dbReference type="SMART" id="SM00883">
    <property type="entry name" value="Cpn10"/>
    <property type="match status" value="1"/>
</dbReference>
<evidence type="ECO:0000256" key="1">
    <source>
        <dbReference type="ARBA" id="ARBA00023186"/>
    </source>
</evidence>
<dbReference type="EMBL" id="JACEFO010001915">
    <property type="protein sequence ID" value="KAF8694091.1"/>
    <property type="molecule type" value="Genomic_DNA"/>
</dbReference>
<accession>A0A835BCU3</accession>
<feature type="region of interest" description="Disordered" evidence="2">
    <location>
        <begin position="122"/>
        <end position="189"/>
    </location>
</feature>
<evidence type="ECO:0000313" key="3">
    <source>
        <dbReference type="EMBL" id="KAF8694091.1"/>
    </source>
</evidence>
<dbReference type="AlphaFoldDB" id="A0A835BCU3"/>
<name>A0A835BCU3_9POAL</name>
<dbReference type="PRINTS" id="PR00297">
    <property type="entry name" value="CHAPERONIN10"/>
</dbReference>
<feature type="compositionally biased region" description="Acidic residues" evidence="2">
    <location>
        <begin position="648"/>
        <end position="657"/>
    </location>
</feature>
<keyword evidence="4" id="KW-1185">Reference proteome</keyword>
<proteinExistence type="predicted"/>
<feature type="compositionally biased region" description="Low complexity" evidence="2">
    <location>
        <begin position="290"/>
        <end position="302"/>
    </location>
</feature>
<evidence type="ECO:0000313" key="4">
    <source>
        <dbReference type="Proteomes" id="UP000636709"/>
    </source>
</evidence>
<sequence>MAQRHLSRATYLQATSSRLARVPLHPLARWAQMLLDPLVILFLSDGIVSLSGAQARPFARAPTATRSTSHQRGAYKLTRSRLSVAFHPGPHFRQCLVGPKSPFIQNRPIYCSWQHRAAHCSSDGPQCAGPTAPHPLRANPSSRRTSSSPRSSSIRRSRSSSSAAPQPQPPTRFPTPRRRQRSSSSTLLLLRRSRSSSSAYLLRFPHPRVSRSTPSTLPLPYSAPPLGLLLLRPTPPPPPAHLNREGPSYSALLQSPPLALLLLRRTSTAASAHRLPYSAPPPPLLLLHAPPRTTGYSSSSARAPPPPSTARGALSPADRDPIICIAASQNRVAARAPPPPRCSSSAARGPPPPCTARVSLSPADPDPVLCATATSVLVAAVLRPASGRSYGPQGRVGSPAGMEGGAPYGAFVGFIPGGGIGPSSGYMPGVGFGPAFGYHRPMFFLPAGANQPSGAFGPSAGANIPPGALGSTTGYRSPSKAAGAFTSTGGVHSPSKPAFDFFSQEGPSGAGESARPPPGSPPGLSRLALDDDAEVRCRLNLQPFDDVPAAQLPPRSARAAGLGFTFTGKGGRRAGRGVGGDGSRRSLPPGAQDYGGATGGEAPSRRRSKAKGKGPAVSRPEPEPAGRVTRSRAMAARGAAAAAAHADDSDEEMDEGDDHVSEVLSDWEAKLRSCDSGCLVKPAIRNDSCSRCSFTLLFPIDSGNIVSGYKLNAAKVVAVGPGERDREGKLIPVALKEGDTVLLPEYGGTEVKLAADKEYLLFREHDILGTLHD</sequence>
<dbReference type="PANTHER" id="PTHR10772">
    <property type="entry name" value="10 KDA HEAT SHOCK PROTEIN"/>
    <property type="match status" value="1"/>
</dbReference>
<dbReference type="InterPro" id="IPR037124">
    <property type="entry name" value="Chaperonin_GroES_sf"/>
</dbReference>
<dbReference type="Proteomes" id="UP000636709">
    <property type="component" value="Unassembled WGS sequence"/>
</dbReference>
<feature type="region of interest" description="Disordered" evidence="2">
    <location>
        <begin position="334"/>
        <end position="355"/>
    </location>
</feature>
<dbReference type="GO" id="GO:0005739">
    <property type="term" value="C:mitochondrion"/>
    <property type="evidence" value="ECO:0007669"/>
    <property type="project" value="TreeGrafter"/>
</dbReference>
<dbReference type="CDD" id="cd00320">
    <property type="entry name" value="cpn10"/>
    <property type="match status" value="1"/>
</dbReference>
<dbReference type="GO" id="GO:0051082">
    <property type="term" value="F:unfolded protein binding"/>
    <property type="evidence" value="ECO:0007669"/>
    <property type="project" value="TreeGrafter"/>
</dbReference>
<dbReference type="OrthoDB" id="184876at2759"/>
<reference evidence="3" key="1">
    <citation type="submission" date="2020-07" db="EMBL/GenBank/DDBJ databases">
        <title>Genome sequence and genetic diversity analysis of an under-domesticated orphan crop, white fonio (Digitaria exilis).</title>
        <authorList>
            <person name="Bennetzen J.L."/>
            <person name="Chen S."/>
            <person name="Ma X."/>
            <person name="Wang X."/>
            <person name="Yssel A.E.J."/>
            <person name="Chaluvadi S.R."/>
            <person name="Johnson M."/>
            <person name="Gangashetty P."/>
            <person name="Hamidou F."/>
            <person name="Sanogo M.D."/>
            <person name="Zwaenepoel A."/>
            <person name="Wallace J."/>
            <person name="Van De Peer Y."/>
            <person name="Van Deynze A."/>
        </authorList>
    </citation>
    <scope>NUCLEOTIDE SEQUENCE</scope>
    <source>
        <tissue evidence="3">Leaves</tissue>
    </source>
</reference>
<feature type="region of interest" description="Disordered" evidence="2">
    <location>
        <begin position="561"/>
        <end position="660"/>
    </location>
</feature>
<dbReference type="InterPro" id="IPR011032">
    <property type="entry name" value="GroES-like_sf"/>
</dbReference>
<dbReference type="SUPFAM" id="SSF50129">
    <property type="entry name" value="GroES-like"/>
    <property type="match status" value="1"/>
</dbReference>
<dbReference type="InterPro" id="IPR020818">
    <property type="entry name" value="Chaperonin_GroES"/>
</dbReference>
<feature type="region of interest" description="Disordered" evidence="2">
    <location>
        <begin position="290"/>
        <end position="315"/>
    </location>
</feature>
<dbReference type="GO" id="GO:0046872">
    <property type="term" value="F:metal ion binding"/>
    <property type="evidence" value="ECO:0007669"/>
    <property type="project" value="TreeGrafter"/>
</dbReference>
<dbReference type="GO" id="GO:0044183">
    <property type="term" value="F:protein folding chaperone"/>
    <property type="evidence" value="ECO:0007669"/>
    <property type="project" value="InterPro"/>
</dbReference>
<comment type="caution">
    <text evidence="3">The sequence shown here is derived from an EMBL/GenBank/DDBJ whole genome shotgun (WGS) entry which is preliminary data.</text>
</comment>
<dbReference type="Pfam" id="PF00166">
    <property type="entry name" value="Cpn10"/>
    <property type="match status" value="1"/>
</dbReference>
<feature type="compositionally biased region" description="Low complexity" evidence="2">
    <location>
        <begin position="140"/>
        <end position="152"/>
    </location>
</feature>
<dbReference type="GO" id="GO:0005524">
    <property type="term" value="F:ATP binding"/>
    <property type="evidence" value="ECO:0007669"/>
    <property type="project" value="InterPro"/>
</dbReference>
<dbReference type="Gene3D" id="2.30.33.40">
    <property type="entry name" value="GroES chaperonin"/>
    <property type="match status" value="1"/>
</dbReference>
<keyword evidence="1" id="KW-0143">Chaperone</keyword>
<gene>
    <name evidence="3" type="ORF">HU200_038551</name>
</gene>
<feature type="compositionally biased region" description="Low complexity" evidence="2">
    <location>
        <begin position="633"/>
        <end position="644"/>
    </location>
</feature>
<evidence type="ECO:0000256" key="2">
    <source>
        <dbReference type="SAM" id="MobiDB-lite"/>
    </source>
</evidence>
<protein>
    <submittedName>
        <fullName evidence="3">Uncharacterized protein</fullName>
    </submittedName>
</protein>
<organism evidence="3 4">
    <name type="scientific">Digitaria exilis</name>
    <dbReference type="NCBI Taxonomy" id="1010633"/>
    <lineage>
        <taxon>Eukaryota</taxon>
        <taxon>Viridiplantae</taxon>
        <taxon>Streptophyta</taxon>
        <taxon>Embryophyta</taxon>
        <taxon>Tracheophyta</taxon>
        <taxon>Spermatophyta</taxon>
        <taxon>Magnoliopsida</taxon>
        <taxon>Liliopsida</taxon>
        <taxon>Poales</taxon>
        <taxon>Poaceae</taxon>
        <taxon>PACMAD clade</taxon>
        <taxon>Panicoideae</taxon>
        <taxon>Panicodae</taxon>
        <taxon>Paniceae</taxon>
        <taxon>Anthephorinae</taxon>
        <taxon>Digitaria</taxon>
    </lineage>
</organism>
<dbReference type="PANTHER" id="PTHR10772:SF39">
    <property type="entry name" value="OS07G0641700 PROTEIN"/>
    <property type="match status" value="1"/>
</dbReference>
<dbReference type="GO" id="GO:0051087">
    <property type="term" value="F:protein-folding chaperone binding"/>
    <property type="evidence" value="ECO:0007669"/>
    <property type="project" value="TreeGrafter"/>
</dbReference>
<feature type="region of interest" description="Disordered" evidence="2">
    <location>
        <begin position="467"/>
        <end position="527"/>
    </location>
</feature>